<dbReference type="Proteomes" id="UP001597083">
    <property type="component" value="Unassembled WGS sequence"/>
</dbReference>
<proteinExistence type="predicted"/>
<dbReference type="InterPro" id="IPR056091">
    <property type="entry name" value="DUF7674"/>
</dbReference>
<reference evidence="3" key="1">
    <citation type="journal article" date="2019" name="Int. J. Syst. Evol. Microbiol.">
        <title>The Global Catalogue of Microorganisms (GCM) 10K type strain sequencing project: providing services to taxonomists for standard genome sequencing and annotation.</title>
        <authorList>
            <consortium name="The Broad Institute Genomics Platform"/>
            <consortium name="The Broad Institute Genome Sequencing Center for Infectious Disease"/>
            <person name="Wu L."/>
            <person name="Ma J."/>
        </authorList>
    </citation>
    <scope>NUCLEOTIDE SEQUENCE [LARGE SCALE GENOMIC DNA]</scope>
    <source>
        <strain evidence="3">JCM 31696</strain>
    </source>
</reference>
<organism evidence="2 3">
    <name type="scientific">Actinomadura adrarensis</name>
    <dbReference type="NCBI Taxonomy" id="1819600"/>
    <lineage>
        <taxon>Bacteria</taxon>
        <taxon>Bacillati</taxon>
        <taxon>Actinomycetota</taxon>
        <taxon>Actinomycetes</taxon>
        <taxon>Streptosporangiales</taxon>
        <taxon>Thermomonosporaceae</taxon>
        <taxon>Actinomadura</taxon>
    </lineage>
</organism>
<dbReference type="Pfam" id="PF24722">
    <property type="entry name" value="DUF7674"/>
    <property type="match status" value="1"/>
</dbReference>
<gene>
    <name evidence="2" type="ORF">ACFQ07_33815</name>
</gene>
<dbReference type="EMBL" id="JBHTIR010004388">
    <property type="protein sequence ID" value="MFD0857230.1"/>
    <property type="molecule type" value="Genomic_DNA"/>
</dbReference>
<evidence type="ECO:0000259" key="1">
    <source>
        <dbReference type="Pfam" id="PF24722"/>
    </source>
</evidence>
<evidence type="ECO:0000313" key="2">
    <source>
        <dbReference type="EMBL" id="MFD0857230.1"/>
    </source>
</evidence>
<protein>
    <recommendedName>
        <fullName evidence="1">DUF7674 domain-containing protein</fullName>
    </recommendedName>
</protein>
<evidence type="ECO:0000313" key="3">
    <source>
        <dbReference type="Proteomes" id="UP001597083"/>
    </source>
</evidence>
<comment type="caution">
    <text evidence="2">The sequence shown here is derived from an EMBL/GenBank/DDBJ whole genome shotgun (WGS) entry which is preliminary data.</text>
</comment>
<name>A0ABW3CSP8_9ACTN</name>
<accession>A0ABW3CSP8</accession>
<sequence length="120" mass="13523">MYVSSDIKLVQDMVARFPSFQDLYECHIENNGEILSHVIFWDIVQDVIKAYLEQGESVLDWQAVLDFLEGEMQIGDSGVRSVIVTSFLEALPFPGAPGHEIVEHLGSLMSEKFHEIRPSG</sequence>
<feature type="domain" description="DUF7674" evidence="1">
    <location>
        <begin position="11"/>
        <end position="115"/>
    </location>
</feature>
<keyword evidence="3" id="KW-1185">Reference proteome</keyword>